<evidence type="ECO:0000256" key="12">
    <source>
        <dbReference type="SAM" id="MobiDB-lite"/>
    </source>
</evidence>
<dbReference type="PROSITE" id="PS50283">
    <property type="entry name" value="NA_SOLUT_SYMP_3"/>
    <property type="match status" value="1"/>
</dbReference>
<keyword evidence="9 13" id="KW-0472">Membrane</keyword>
<evidence type="ECO:0000256" key="5">
    <source>
        <dbReference type="ARBA" id="ARBA00022692"/>
    </source>
</evidence>
<evidence type="ECO:0000256" key="8">
    <source>
        <dbReference type="ARBA" id="ARBA00023065"/>
    </source>
</evidence>
<organism evidence="14 15">
    <name type="scientific">Tegillarca granosa</name>
    <name type="common">Malaysian cockle</name>
    <name type="synonym">Anadara granosa</name>
    <dbReference type="NCBI Taxonomy" id="220873"/>
    <lineage>
        <taxon>Eukaryota</taxon>
        <taxon>Metazoa</taxon>
        <taxon>Spiralia</taxon>
        <taxon>Lophotrochozoa</taxon>
        <taxon>Mollusca</taxon>
        <taxon>Bivalvia</taxon>
        <taxon>Autobranchia</taxon>
        <taxon>Pteriomorphia</taxon>
        <taxon>Arcoida</taxon>
        <taxon>Arcoidea</taxon>
        <taxon>Arcidae</taxon>
        <taxon>Tegillarca</taxon>
    </lineage>
</organism>
<keyword evidence="10" id="KW-0739">Sodium transport</keyword>
<comment type="caution">
    <text evidence="14">The sequence shown here is derived from an EMBL/GenBank/DDBJ whole genome shotgun (WGS) entry which is preliminary data.</text>
</comment>
<dbReference type="InterPro" id="IPR001734">
    <property type="entry name" value="Na/solute_symporter"/>
</dbReference>
<feature type="transmembrane region" description="Helical" evidence="13">
    <location>
        <begin position="159"/>
        <end position="178"/>
    </location>
</feature>
<dbReference type="Proteomes" id="UP001217089">
    <property type="component" value="Unassembled WGS sequence"/>
</dbReference>
<feature type="transmembrane region" description="Helical" evidence="13">
    <location>
        <begin position="382"/>
        <end position="402"/>
    </location>
</feature>
<keyword evidence="15" id="KW-1185">Reference proteome</keyword>
<evidence type="ECO:0000256" key="9">
    <source>
        <dbReference type="ARBA" id="ARBA00023136"/>
    </source>
</evidence>
<feature type="transmembrane region" description="Helical" evidence="13">
    <location>
        <begin position="190"/>
        <end position="212"/>
    </location>
</feature>
<evidence type="ECO:0000256" key="13">
    <source>
        <dbReference type="SAM" id="Phobius"/>
    </source>
</evidence>
<feature type="transmembrane region" description="Helical" evidence="13">
    <location>
        <begin position="409"/>
        <end position="429"/>
    </location>
</feature>
<evidence type="ECO:0000256" key="7">
    <source>
        <dbReference type="ARBA" id="ARBA00023053"/>
    </source>
</evidence>
<feature type="transmembrane region" description="Helical" evidence="13">
    <location>
        <begin position="484"/>
        <end position="502"/>
    </location>
</feature>
<sequence>MVSEVKTFHPADYGVFGAVLAISAGIGVFHALTGGRQRTTSEFLMANRDMRYLPVALSVLASFFSASTLLGTPAEIYQYGTQYWISVFGAVLAPITGALLFGPLFFRLKLVSVFEYLELRFRSRTVRLFGALIFLIRATLGMGIVLYGPSTALNAVTQFPVWGIILMLGGVCTFYTTLGGMKAVIWTDVFQTIVMLAGMLAVFIQGCIKVGGLSRMWELADMGGRIEFLNFDIDPHVRSTFWSLIIGIYFVWLPPYTVDQQMVQRFSSTKSLKEAKIALLLNVPGMFILITLCSIAGLALYANYANCDPLLNNDIRNPNQLLPHFVMEIFGDLPGLPGLFVACLFSGGLSSVSSMLNSLSAVTWEDFLKPKFKNTSDQKATWYIKLLAVIFGLLGIGMAFIVERMGGTVLQGALTGGIMGFAFPMWIGIGQYVNKPLDFKLPTTIEGCNITNMTMSISTTTAQLPSQTLTPMTTGLNKLYGLSYLWFSAIGILLSVVLGLLYKQKVMEENLAKEGNGKAVVIHNEYNDTRDTINLYERTQQMVEPTDKQHTAETTTDSQQKDRTDNV</sequence>
<feature type="transmembrane region" description="Helical" evidence="13">
    <location>
        <begin position="240"/>
        <end position="258"/>
    </location>
</feature>
<evidence type="ECO:0008006" key="16">
    <source>
        <dbReference type="Google" id="ProtNLM"/>
    </source>
</evidence>
<evidence type="ECO:0000256" key="4">
    <source>
        <dbReference type="ARBA" id="ARBA00022475"/>
    </source>
</evidence>
<keyword evidence="5 13" id="KW-0812">Transmembrane</keyword>
<keyword evidence="7" id="KW-0915">Sodium</keyword>
<keyword evidence="4" id="KW-1003">Cell membrane</keyword>
<dbReference type="EMBL" id="JARBDR010000921">
    <property type="protein sequence ID" value="KAJ8299392.1"/>
    <property type="molecule type" value="Genomic_DNA"/>
</dbReference>
<dbReference type="PANTHER" id="PTHR42985">
    <property type="entry name" value="SODIUM-COUPLED MONOCARBOXYLATE TRANSPORTER"/>
    <property type="match status" value="1"/>
</dbReference>
<comment type="subcellular location">
    <subcellularLocation>
        <location evidence="1">Cell membrane</location>
        <topology evidence="1">Multi-pass membrane protein</topology>
    </subcellularLocation>
</comment>
<dbReference type="CDD" id="cd11492">
    <property type="entry name" value="SLC5sbd_NIS-SMVT"/>
    <property type="match status" value="1"/>
</dbReference>
<evidence type="ECO:0000256" key="1">
    <source>
        <dbReference type="ARBA" id="ARBA00004651"/>
    </source>
</evidence>
<reference evidence="14 15" key="1">
    <citation type="submission" date="2022-12" db="EMBL/GenBank/DDBJ databases">
        <title>Chromosome-level genome of Tegillarca granosa.</title>
        <authorList>
            <person name="Kim J."/>
        </authorList>
    </citation>
    <scope>NUCLEOTIDE SEQUENCE [LARGE SCALE GENOMIC DNA]</scope>
    <source>
        <strain evidence="14">Teg-2019</strain>
        <tissue evidence="14">Adductor muscle</tissue>
    </source>
</reference>
<evidence type="ECO:0000313" key="15">
    <source>
        <dbReference type="Proteomes" id="UP001217089"/>
    </source>
</evidence>
<dbReference type="InterPro" id="IPR051163">
    <property type="entry name" value="Sodium:Solute_Symporter_SSF"/>
</dbReference>
<dbReference type="NCBIfam" id="TIGR00813">
    <property type="entry name" value="sss"/>
    <property type="match status" value="1"/>
</dbReference>
<evidence type="ECO:0000256" key="3">
    <source>
        <dbReference type="ARBA" id="ARBA00022448"/>
    </source>
</evidence>
<comment type="similarity">
    <text evidence="2 11">Belongs to the sodium:solute symporter (SSF) (TC 2.A.21) family.</text>
</comment>
<dbReference type="Pfam" id="PF00474">
    <property type="entry name" value="SSF"/>
    <property type="match status" value="1"/>
</dbReference>
<feature type="transmembrane region" description="Helical" evidence="13">
    <location>
        <begin position="13"/>
        <end position="32"/>
    </location>
</feature>
<proteinExistence type="inferred from homology"/>
<feature type="transmembrane region" description="Helical" evidence="13">
    <location>
        <begin position="52"/>
        <end position="71"/>
    </location>
</feature>
<protein>
    <recommendedName>
        <fullName evidence="16">Sodium-coupled monocarboxylate transporter 1</fullName>
    </recommendedName>
</protein>
<evidence type="ECO:0000256" key="2">
    <source>
        <dbReference type="ARBA" id="ARBA00006434"/>
    </source>
</evidence>
<dbReference type="InterPro" id="IPR038377">
    <property type="entry name" value="Na/Glc_symporter_sf"/>
</dbReference>
<evidence type="ECO:0000256" key="10">
    <source>
        <dbReference type="ARBA" id="ARBA00023201"/>
    </source>
</evidence>
<keyword evidence="8" id="KW-0406">Ion transport</keyword>
<evidence type="ECO:0000256" key="6">
    <source>
        <dbReference type="ARBA" id="ARBA00022989"/>
    </source>
</evidence>
<keyword evidence="6 13" id="KW-1133">Transmembrane helix</keyword>
<keyword evidence="3" id="KW-0813">Transport</keyword>
<evidence type="ECO:0000313" key="14">
    <source>
        <dbReference type="EMBL" id="KAJ8299392.1"/>
    </source>
</evidence>
<feature type="transmembrane region" description="Helical" evidence="13">
    <location>
        <begin position="83"/>
        <end position="106"/>
    </location>
</feature>
<feature type="region of interest" description="Disordered" evidence="12">
    <location>
        <begin position="542"/>
        <end position="567"/>
    </location>
</feature>
<feature type="transmembrane region" description="Helical" evidence="13">
    <location>
        <begin position="126"/>
        <end position="147"/>
    </location>
</feature>
<dbReference type="Gene3D" id="1.20.1730.10">
    <property type="entry name" value="Sodium/glucose cotransporter"/>
    <property type="match status" value="1"/>
</dbReference>
<evidence type="ECO:0000256" key="11">
    <source>
        <dbReference type="RuleBase" id="RU362091"/>
    </source>
</evidence>
<gene>
    <name evidence="14" type="ORF">KUTeg_023452</name>
</gene>
<accession>A0ABQ9E285</accession>
<dbReference type="PANTHER" id="PTHR42985:SF40">
    <property type="entry name" value="LD47995P-RELATED"/>
    <property type="match status" value="1"/>
</dbReference>
<feature type="transmembrane region" description="Helical" evidence="13">
    <location>
        <begin position="279"/>
        <end position="302"/>
    </location>
</feature>
<name>A0ABQ9E285_TEGGR</name>